<organism evidence="2">
    <name type="scientific">Citrobacter koseri</name>
    <name type="common">Citrobacter diversus</name>
    <dbReference type="NCBI Taxonomy" id="545"/>
    <lineage>
        <taxon>Bacteria</taxon>
        <taxon>Pseudomonadati</taxon>
        <taxon>Pseudomonadota</taxon>
        <taxon>Gammaproteobacteria</taxon>
        <taxon>Enterobacterales</taxon>
        <taxon>Enterobacteriaceae</taxon>
        <taxon>Citrobacter</taxon>
    </lineage>
</organism>
<dbReference type="AlphaFoldDB" id="A0A078LC43"/>
<dbReference type="EMBL" id="LK931336">
    <property type="protein sequence ID" value="CDZ82827.1"/>
    <property type="molecule type" value="Genomic_DNA"/>
</dbReference>
<evidence type="ECO:0000313" key="5">
    <source>
        <dbReference type="Proteomes" id="UP000282299"/>
    </source>
</evidence>
<dbReference type="Gene3D" id="3.10.450.50">
    <property type="match status" value="1"/>
</dbReference>
<dbReference type="OMA" id="IFDTHAI"/>
<evidence type="ECO:0000313" key="3">
    <source>
        <dbReference type="EMBL" id="MBJ9866556.1"/>
    </source>
</evidence>
<name>A0A078LC43_CITKO</name>
<dbReference type="Proteomes" id="UP000807555">
    <property type="component" value="Unassembled WGS sequence"/>
</dbReference>
<evidence type="ECO:0000313" key="2">
    <source>
        <dbReference type="EMBL" id="CDZ82827.1"/>
    </source>
</evidence>
<sequence length="167" mass="19270">MKALYVVLMIFAITACSSGRDNAERRVSDFYTYYLNVFANSEGKIKPAPEKMDEYISKDTLAQLNTISHIYEQEIIDTDYYTYAQDYSADWIPLLKVGKAKNCFGGEYVDVWLGRQNNQTYQIGVYLKREGGKWKIYRVKNVTAGYEHYIFDAHAIEKAKQHAATTN</sequence>
<dbReference type="Proteomes" id="UP000282299">
    <property type="component" value="Unassembled WGS sequence"/>
</dbReference>
<dbReference type="PROSITE" id="PS51257">
    <property type="entry name" value="PROKAR_LIPOPROTEIN"/>
    <property type="match status" value="1"/>
</dbReference>
<dbReference type="EMBL" id="JADVNV010000001">
    <property type="protein sequence ID" value="MBJ9866556.1"/>
    <property type="molecule type" value="Genomic_DNA"/>
</dbReference>
<feature type="domain" description="DUF3828" evidence="1">
    <location>
        <begin position="23"/>
        <end position="143"/>
    </location>
</feature>
<protein>
    <submittedName>
        <fullName evidence="4">DUF3828 domain-containing protein</fullName>
    </submittedName>
    <submittedName>
        <fullName evidence="3">YbjP/YqhG family protein</fullName>
    </submittedName>
</protein>
<reference evidence="4" key="3">
    <citation type="submission" date="2018-10" db="EMBL/GenBank/DDBJ databases">
        <title>FDA dAtabase for Regulatory Grade micrObial Sequences (FDA-ARGOS): Supporting development and validation of Infectious Disease Dx tests.</title>
        <authorList>
            <person name="Campos J."/>
            <person name="Goldberg B."/>
            <person name="Tallon L.J."/>
            <person name="Sadzewicz L."/>
            <person name="Zhao X."/>
            <person name="Vavikolanu K."/>
            <person name="Mehta A."/>
            <person name="Aluvathingal J."/>
            <person name="Nadendla S."/>
            <person name="Geyer C."/>
            <person name="Nandy P."/>
            <person name="Yan Y."/>
            <person name="Sichtig H."/>
        </authorList>
    </citation>
    <scope>NUCLEOTIDE SEQUENCE</scope>
    <source>
        <strain evidence="4">FDAARGOS_526</strain>
    </source>
</reference>
<dbReference type="EMBL" id="RKIT01000002">
    <property type="protein sequence ID" value="RSC17696.1"/>
    <property type="molecule type" value="Genomic_DNA"/>
</dbReference>
<reference evidence="3" key="4">
    <citation type="submission" date="2020-11" db="EMBL/GenBank/DDBJ databases">
        <title>Enhanced detection system for hospital associated transmission using whole genome sequencing surveillance.</title>
        <authorList>
            <person name="Harrison L.H."/>
            <person name="Van Tyne D."/>
            <person name="Marsh J.W."/>
            <person name="Griffith M.P."/>
            <person name="Snyder D.J."/>
            <person name="Cooper V.S."/>
            <person name="Mustapha M."/>
        </authorList>
    </citation>
    <scope>NUCLEOTIDE SEQUENCE</scope>
    <source>
        <strain evidence="3">CB00014</strain>
    </source>
</reference>
<proteinExistence type="predicted"/>
<dbReference type="RefSeq" id="WP_012131801.1">
    <property type="nucleotide sequence ID" value="NZ_ABTEQQ020000001.1"/>
</dbReference>
<evidence type="ECO:0000259" key="1">
    <source>
        <dbReference type="Pfam" id="PF12883"/>
    </source>
</evidence>
<reference evidence="2" key="1">
    <citation type="submission" date="2014-06" db="EMBL/GenBank/DDBJ databases">
        <authorList>
            <person name="Urmite Genomes Urmite Genomes"/>
        </authorList>
    </citation>
    <scope>NUCLEOTIDE SEQUENCE</scope>
</reference>
<dbReference type="Pfam" id="PF12883">
    <property type="entry name" value="DUF3828"/>
    <property type="match status" value="1"/>
</dbReference>
<gene>
    <name evidence="2" type="ORF">BN1086_00916</name>
    <name evidence="4" type="ORF">EGS84_12450</name>
    <name evidence="3" type="ORF">I5687_01120</name>
</gene>
<accession>A0A078LC43</accession>
<dbReference type="InterPro" id="IPR024289">
    <property type="entry name" value="DUF3828"/>
</dbReference>
<evidence type="ECO:0000313" key="4">
    <source>
        <dbReference type="EMBL" id="RSC17696.1"/>
    </source>
</evidence>
<dbReference type="GeneID" id="45135024"/>
<reference evidence="5" key="2">
    <citation type="submission" date="2018-10" db="EMBL/GenBank/DDBJ databases">
        <title>FDA dAtabase for Regulatory Grade micrObial Sequences (FDA-ARGOS): Supporting development and validation of Infectious Disease Dx tests.</title>
        <authorList>
            <person name="Goldberg B."/>
            <person name="Campos J."/>
            <person name="Tallon L."/>
            <person name="Sadzewicz L."/>
            <person name="Zhao X."/>
            <person name="Vavikolanu K."/>
            <person name="Mehta A."/>
            <person name="Aluvathingal J."/>
            <person name="Nadendla S."/>
            <person name="Geyer C."/>
            <person name="Nandy P."/>
            <person name="Yan Y."/>
            <person name="Sichtig H."/>
        </authorList>
    </citation>
    <scope>NUCLEOTIDE SEQUENCE [LARGE SCALE GENOMIC DNA]</scope>
    <source>
        <strain evidence="5">FDAARGOS_526</strain>
    </source>
</reference>
<dbReference type="PATRIC" id="fig|545.11.peg.3950"/>